<dbReference type="Proteomes" id="UP000265520">
    <property type="component" value="Unassembled WGS sequence"/>
</dbReference>
<evidence type="ECO:0000313" key="1">
    <source>
        <dbReference type="EMBL" id="MCH96555.1"/>
    </source>
</evidence>
<reference evidence="1 2" key="1">
    <citation type="journal article" date="2018" name="Front. Plant Sci.">
        <title>Red Clover (Trifolium pratense) and Zigzag Clover (T. medium) - A Picture of Genomic Similarities and Differences.</title>
        <authorList>
            <person name="Dluhosova J."/>
            <person name="Istvanek J."/>
            <person name="Nedelnik J."/>
            <person name="Repkova J."/>
        </authorList>
    </citation>
    <scope>NUCLEOTIDE SEQUENCE [LARGE SCALE GENOMIC DNA]</scope>
    <source>
        <strain evidence="2">cv. 10/8</strain>
        <tissue evidence="1">Leaf</tissue>
    </source>
</reference>
<comment type="caution">
    <text evidence="1">The sequence shown here is derived from an EMBL/GenBank/DDBJ whole genome shotgun (WGS) entry which is preliminary data.</text>
</comment>
<accession>A0A392NBR5</accession>
<sequence>MMANSNTTSNQFPANLPVFKGDNNDWWCAQIKVIFIFQDVLEIVNDSVQAIADNASESQRTLFHEQRKKARKGLFLIQQCVDPNIFEKIIEEEMGKGS</sequence>
<evidence type="ECO:0000313" key="2">
    <source>
        <dbReference type="Proteomes" id="UP000265520"/>
    </source>
</evidence>
<name>A0A392NBR5_9FABA</name>
<dbReference type="AlphaFoldDB" id="A0A392NBR5"/>
<proteinExistence type="predicted"/>
<dbReference type="EMBL" id="LXQA010032638">
    <property type="protein sequence ID" value="MCH96555.1"/>
    <property type="molecule type" value="Genomic_DNA"/>
</dbReference>
<keyword evidence="2" id="KW-1185">Reference proteome</keyword>
<protein>
    <submittedName>
        <fullName evidence="1">Retrovirus-related pol polyprotein from transposon TNT 1-94</fullName>
    </submittedName>
</protein>
<organism evidence="1 2">
    <name type="scientific">Trifolium medium</name>
    <dbReference type="NCBI Taxonomy" id="97028"/>
    <lineage>
        <taxon>Eukaryota</taxon>
        <taxon>Viridiplantae</taxon>
        <taxon>Streptophyta</taxon>
        <taxon>Embryophyta</taxon>
        <taxon>Tracheophyta</taxon>
        <taxon>Spermatophyta</taxon>
        <taxon>Magnoliopsida</taxon>
        <taxon>eudicotyledons</taxon>
        <taxon>Gunneridae</taxon>
        <taxon>Pentapetalae</taxon>
        <taxon>rosids</taxon>
        <taxon>fabids</taxon>
        <taxon>Fabales</taxon>
        <taxon>Fabaceae</taxon>
        <taxon>Papilionoideae</taxon>
        <taxon>50 kb inversion clade</taxon>
        <taxon>NPAAA clade</taxon>
        <taxon>Hologalegina</taxon>
        <taxon>IRL clade</taxon>
        <taxon>Trifolieae</taxon>
        <taxon>Trifolium</taxon>
    </lineage>
</organism>